<reference evidence="1 2" key="1">
    <citation type="submission" date="2023-08" db="EMBL/GenBank/DDBJ databases">
        <title>A Necator americanus chromosomal reference genome.</title>
        <authorList>
            <person name="Ilik V."/>
            <person name="Petrzelkova K.J."/>
            <person name="Pardy F."/>
            <person name="Fuh T."/>
            <person name="Niatou-Singa F.S."/>
            <person name="Gouil Q."/>
            <person name="Baker L."/>
            <person name="Ritchie M.E."/>
            <person name="Jex A.R."/>
            <person name="Gazzola D."/>
            <person name="Li H."/>
            <person name="Toshio Fujiwara R."/>
            <person name="Zhan B."/>
            <person name="Aroian R.V."/>
            <person name="Pafco B."/>
            <person name="Schwarz E.M."/>
        </authorList>
    </citation>
    <scope>NUCLEOTIDE SEQUENCE [LARGE SCALE GENOMIC DNA]</scope>
    <source>
        <strain evidence="1 2">Aroian</strain>
        <tissue evidence="1">Whole animal</tissue>
    </source>
</reference>
<organism evidence="1 2">
    <name type="scientific">Necator americanus</name>
    <name type="common">Human hookworm</name>
    <dbReference type="NCBI Taxonomy" id="51031"/>
    <lineage>
        <taxon>Eukaryota</taxon>
        <taxon>Metazoa</taxon>
        <taxon>Ecdysozoa</taxon>
        <taxon>Nematoda</taxon>
        <taxon>Chromadorea</taxon>
        <taxon>Rhabditida</taxon>
        <taxon>Rhabditina</taxon>
        <taxon>Rhabditomorpha</taxon>
        <taxon>Strongyloidea</taxon>
        <taxon>Ancylostomatidae</taxon>
        <taxon>Bunostominae</taxon>
        <taxon>Necator</taxon>
    </lineage>
</organism>
<name>A0ABR1CBX4_NECAM</name>
<comment type="caution">
    <text evidence="1">The sequence shown here is derived from an EMBL/GenBank/DDBJ whole genome shotgun (WGS) entry which is preliminary data.</text>
</comment>
<sequence>MPTQLAFLDFEAAFDSPHRGRLLNALRADGVSGKFVRLLDDMYQRATTAVRTPAGCTTSFEVVTGVRQRAVASLFKLVNVNFVDVSSISSTTLCEEQ</sequence>
<dbReference type="EMBL" id="JAVFWL010000002">
    <property type="protein sequence ID" value="KAK6735996.1"/>
    <property type="molecule type" value="Genomic_DNA"/>
</dbReference>
<proteinExistence type="predicted"/>
<gene>
    <name evidence="1" type="primary">Necator_chrII.g6749</name>
    <name evidence="1" type="ORF">RB195_018956</name>
</gene>
<evidence type="ECO:0000313" key="2">
    <source>
        <dbReference type="Proteomes" id="UP001303046"/>
    </source>
</evidence>
<protein>
    <recommendedName>
        <fullName evidence="3">Reverse transcriptase domain-containing protein</fullName>
    </recommendedName>
</protein>
<evidence type="ECO:0000313" key="1">
    <source>
        <dbReference type="EMBL" id="KAK6735996.1"/>
    </source>
</evidence>
<evidence type="ECO:0008006" key="3">
    <source>
        <dbReference type="Google" id="ProtNLM"/>
    </source>
</evidence>
<accession>A0ABR1CBX4</accession>
<dbReference type="Proteomes" id="UP001303046">
    <property type="component" value="Unassembled WGS sequence"/>
</dbReference>
<keyword evidence="2" id="KW-1185">Reference proteome</keyword>